<accession>A0A0R3PSI9</accession>
<keyword evidence="4 8" id="KW-0067">ATP-binding</keyword>
<comment type="catalytic activity">
    <reaction evidence="6 8">
        <text>L-tyrosyl-[protein] + ATP = O-phospho-L-tyrosyl-[protein] + ADP + H(+)</text>
        <dbReference type="Rhea" id="RHEA:10596"/>
        <dbReference type="Rhea" id="RHEA-COMP:10136"/>
        <dbReference type="Rhea" id="RHEA-COMP:20101"/>
        <dbReference type="ChEBI" id="CHEBI:15378"/>
        <dbReference type="ChEBI" id="CHEBI:30616"/>
        <dbReference type="ChEBI" id="CHEBI:46858"/>
        <dbReference type="ChEBI" id="CHEBI:61978"/>
        <dbReference type="ChEBI" id="CHEBI:456216"/>
        <dbReference type="EC" id="2.7.10.2"/>
    </reaction>
</comment>
<dbReference type="STRING" id="334426.A0A0R3PSI9"/>
<comment type="similarity">
    <text evidence="8">Belongs to the protein kinase superfamily. Tyr protein kinase family.</text>
</comment>
<keyword evidence="12" id="KW-1185">Reference proteome</keyword>
<proteinExistence type="inferred from homology"/>
<dbReference type="OrthoDB" id="5857351at2759"/>
<keyword evidence="7" id="KW-0727">SH2 domain</keyword>
<keyword evidence="2 8" id="KW-0547">Nucleotide-binding</keyword>
<evidence type="ECO:0000259" key="9">
    <source>
        <dbReference type="PROSITE" id="PS50001"/>
    </source>
</evidence>
<dbReference type="InterPro" id="IPR050198">
    <property type="entry name" value="Non-receptor_tyrosine_kinases"/>
</dbReference>
<evidence type="ECO:0000256" key="7">
    <source>
        <dbReference type="PROSITE-ProRule" id="PRU00191"/>
    </source>
</evidence>
<dbReference type="SUPFAM" id="SSF55550">
    <property type="entry name" value="SH2 domain"/>
    <property type="match status" value="1"/>
</dbReference>
<evidence type="ECO:0000256" key="5">
    <source>
        <dbReference type="ARBA" id="ARBA00023137"/>
    </source>
</evidence>
<evidence type="ECO:0000313" key="11">
    <source>
        <dbReference type="EMBL" id="VDM60194.1"/>
    </source>
</evidence>
<dbReference type="Gene3D" id="1.10.510.10">
    <property type="entry name" value="Transferase(Phosphotransferase) domain 1"/>
    <property type="match status" value="1"/>
</dbReference>
<dbReference type="EC" id="2.7.10.2" evidence="8"/>
<dbReference type="SMART" id="SM00219">
    <property type="entry name" value="TyrKc"/>
    <property type="match status" value="1"/>
</dbReference>
<dbReference type="AlphaFoldDB" id="A0A0R3PSI9"/>
<dbReference type="Pfam" id="PF07714">
    <property type="entry name" value="PK_Tyr_Ser-Thr"/>
    <property type="match status" value="1"/>
</dbReference>
<dbReference type="InterPro" id="IPR008266">
    <property type="entry name" value="Tyr_kinase_AS"/>
</dbReference>
<keyword evidence="3 8" id="KW-0418">Kinase</keyword>
<dbReference type="SUPFAM" id="SSF56112">
    <property type="entry name" value="Protein kinase-like (PK-like)"/>
    <property type="match status" value="1"/>
</dbReference>
<protein>
    <recommendedName>
        <fullName evidence="8">Tyrosine-protein kinase</fullName>
        <ecNumber evidence="8">2.7.10.2</ecNumber>
    </recommendedName>
</protein>
<evidence type="ECO:0000256" key="1">
    <source>
        <dbReference type="ARBA" id="ARBA00022679"/>
    </source>
</evidence>
<gene>
    <name evidence="11" type="ORF">ACOC_LOCUS8609</name>
</gene>
<dbReference type="InterPro" id="IPR011009">
    <property type="entry name" value="Kinase-like_dom_sf"/>
</dbReference>
<dbReference type="WBParaSite" id="ACOC_0000860801-mRNA-1">
    <property type="protein sequence ID" value="ACOC_0000860801-mRNA-1"/>
    <property type="gene ID" value="ACOC_0000860801"/>
</dbReference>
<dbReference type="PANTHER" id="PTHR24418">
    <property type="entry name" value="TYROSINE-PROTEIN KINASE"/>
    <property type="match status" value="1"/>
</dbReference>
<evidence type="ECO:0000256" key="6">
    <source>
        <dbReference type="ARBA" id="ARBA00051245"/>
    </source>
</evidence>
<evidence type="ECO:0000259" key="10">
    <source>
        <dbReference type="PROSITE" id="PS50011"/>
    </source>
</evidence>
<evidence type="ECO:0000256" key="3">
    <source>
        <dbReference type="ARBA" id="ARBA00022777"/>
    </source>
</evidence>
<reference evidence="13" key="1">
    <citation type="submission" date="2017-02" db="UniProtKB">
        <authorList>
            <consortium name="WormBaseParasite"/>
        </authorList>
    </citation>
    <scope>IDENTIFICATION</scope>
</reference>
<feature type="domain" description="Protein kinase" evidence="10">
    <location>
        <begin position="1"/>
        <end position="273"/>
    </location>
</feature>
<dbReference type="GO" id="GO:0004715">
    <property type="term" value="F:non-membrane spanning protein tyrosine kinase activity"/>
    <property type="evidence" value="ECO:0007669"/>
    <property type="project" value="UniProtKB-EC"/>
</dbReference>
<dbReference type="Proteomes" id="UP000267027">
    <property type="component" value="Unassembled WGS sequence"/>
</dbReference>
<reference evidence="11 12" key="2">
    <citation type="submission" date="2018-11" db="EMBL/GenBank/DDBJ databases">
        <authorList>
            <consortium name="Pathogen Informatics"/>
        </authorList>
    </citation>
    <scope>NUCLEOTIDE SEQUENCE [LARGE SCALE GENOMIC DNA]</scope>
    <source>
        <strain evidence="11 12">Costa Rica</strain>
    </source>
</reference>
<name>A0A0R3PSI9_ANGCS</name>
<dbReference type="PROSITE" id="PS50011">
    <property type="entry name" value="PROTEIN_KINASE_DOM"/>
    <property type="match status" value="1"/>
</dbReference>
<dbReference type="InterPro" id="IPR000980">
    <property type="entry name" value="SH2"/>
</dbReference>
<evidence type="ECO:0000256" key="8">
    <source>
        <dbReference type="RuleBase" id="RU362096"/>
    </source>
</evidence>
<dbReference type="PROSITE" id="PS50001">
    <property type="entry name" value="SH2"/>
    <property type="match status" value="1"/>
</dbReference>
<dbReference type="InterPro" id="IPR020635">
    <property type="entry name" value="Tyr_kinase_cat_dom"/>
</dbReference>
<dbReference type="PROSITE" id="PS00109">
    <property type="entry name" value="PROTEIN_KINASE_TYR"/>
    <property type="match status" value="1"/>
</dbReference>
<dbReference type="GO" id="GO:0005524">
    <property type="term" value="F:ATP binding"/>
    <property type="evidence" value="ECO:0007669"/>
    <property type="project" value="UniProtKB-KW"/>
</dbReference>
<dbReference type="Pfam" id="PF00017">
    <property type="entry name" value="SH2"/>
    <property type="match status" value="1"/>
</dbReference>
<evidence type="ECO:0000256" key="4">
    <source>
        <dbReference type="ARBA" id="ARBA00022840"/>
    </source>
</evidence>
<dbReference type="Gene3D" id="3.30.505.10">
    <property type="entry name" value="SH2 domain"/>
    <property type="match status" value="1"/>
</dbReference>
<dbReference type="InterPro" id="IPR000719">
    <property type="entry name" value="Prot_kinase_dom"/>
</dbReference>
<keyword evidence="5 8" id="KW-0829">Tyrosine-protein kinase</keyword>
<dbReference type="EMBL" id="UYYA01004178">
    <property type="protein sequence ID" value="VDM60194.1"/>
    <property type="molecule type" value="Genomic_DNA"/>
</dbReference>
<evidence type="ECO:0000313" key="13">
    <source>
        <dbReference type="WBParaSite" id="ACOC_0000860801-mRNA-1"/>
    </source>
</evidence>
<organism evidence="13">
    <name type="scientific">Angiostrongylus costaricensis</name>
    <name type="common">Nematode worm</name>
    <dbReference type="NCBI Taxonomy" id="334426"/>
    <lineage>
        <taxon>Eukaryota</taxon>
        <taxon>Metazoa</taxon>
        <taxon>Ecdysozoa</taxon>
        <taxon>Nematoda</taxon>
        <taxon>Chromadorea</taxon>
        <taxon>Rhabditida</taxon>
        <taxon>Rhabditina</taxon>
        <taxon>Rhabditomorpha</taxon>
        <taxon>Strongyloidea</taxon>
        <taxon>Metastrongylidae</taxon>
        <taxon>Angiostrongylus</taxon>
    </lineage>
</organism>
<sequence length="273" mass="31640">MKFLLEVQELEKEEWYHGMIPVEDAKSILHQNGDFLVRKIERERKFTPPVLTVFWDTILYHFPLYDVKRNGGAMQFTVNTFHQDSSYSKVIKLHLSEKLPIFGEIILKNGAPKQLTPLVKTSFCYDIAAGLAYLHSNNCMHRDVAARNCLVTSDNRMVKLSDFGLAAHGRRAKLTQFDKVPIRWLVSNMFGYQSSRQAPEVLRYHIYVRESDVWSYGMLMSEIYNDGKVPFHGKSIAEIRKKIHDPEFRPFVPHLSNYPEIPIVSDCGRCTVE</sequence>
<evidence type="ECO:0000313" key="12">
    <source>
        <dbReference type="Proteomes" id="UP000267027"/>
    </source>
</evidence>
<feature type="domain" description="SH2" evidence="9">
    <location>
        <begin position="15"/>
        <end position="118"/>
    </location>
</feature>
<dbReference type="SMART" id="SM00252">
    <property type="entry name" value="SH2"/>
    <property type="match status" value="1"/>
</dbReference>
<evidence type="ECO:0000256" key="2">
    <source>
        <dbReference type="ARBA" id="ARBA00022741"/>
    </source>
</evidence>
<dbReference type="InterPro" id="IPR001245">
    <property type="entry name" value="Ser-Thr/Tyr_kinase_cat_dom"/>
</dbReference>
<keyword evidence="1 8" id="KW-0808">Transferase</keyword>
<dbReference type="InterPro" id="IPR036860">
    <property type="entry name" value="SH2_dom_sf"/>
</dbReference>